<dbReference type="PROSITE" id="PS51257">
    <property type="entry name" value="PROKAR_LIPOPROTEIN"/>
    <property type="match status" value="1"/>
</dbReference>
<dbReference type="Proteomes" id="UP000266313">
    <property type="component" value="Chromosome"/>
</dbReference>
<organism evidence="2 3">
    <name type="scientific">Methylocaldum marinum</name>
    <dbReference type="NCBI Taxonomy" id="1432792"/>
    <lineage>
        <taxon>Bacteria</taxon>
        <taxon>Pseudomonadati</taxon>
        <taxon>Pseudomonadota</taxon>
        <taxon>Gammaproteobacteria</taxon>
        <taxon>Methylococcales</taxon>
        <taxon>Methylococcaceae</taxon>
        <taxon>Methylocaldum</taxon>
    </lineage>
</organism>
<gene>
    <name evidence="2" type="ORF">sS8_0690</name>
</gene>
<feature type="signal peptide" evidence="1">
    <location>
        <begin position="1"/>
        <end position="17"/>
    </location>
</feature>
<accession>A0A250KM17</accession>
<protein>
    <recommendedName>
        <fullName evidence="4">Lipoprotein</fullName>
    </recommendedName>
</protein>
<proteinExistence type="predicted"/>
<dbReference type="AlphaFoldDB" id="A0A250KM17"/>
<name>A0A250KM17_9GAMM</name>
<dbReference type="KEGG" id="mmai:sS8_0690"/>
<evidence type="ECO:0000256" key="1">
    <source>
        <dbReference type="SAM" id="SignalP"/>
    </source>
</evidence>
<dbReference type="RefSeq" id="WP_119628411.1">
    <property type="nucleotide sequence ID" value="NZ_AP017928.1"/>
</dbReference>
<feature type="chain" id="PRO_5012400063" description="Lipoprotein" evidence="1">
    <location>
        <begin position="18"/>
        <end position="102"/>
    </location>
</feature>
<sequence length="102" mass="11215">MNALPIRVLLVSTMAMTAAGCNSLSLTGTDRPMAFHDTRLQYALLTNDQEVLGKDFDMHIEPSISERAIAGLVLPFGAAIETVTWPIGYGITTYLNEFDPRR</sequence>
<evidence type="ECO:0000313" key="3">
    <source>
        <dbReference type="Proteomes" id="UP000266313"/>
    </source>
</evidence>
<keyword evidence="3" id="KW-1185">Reference proteome</keyword>
<dbReference type="OrthoDB" id="5569148at2"/>
<keyword evidence="1" id="KW-0732">Signal</keyword>
<evidence type="ECO:0000313" key="2">
    <source>
        <dbReference type="EMBL" id="BBA32655.1"/>
    </source>
</evidence>
<dbReference type="EMBL" id="AP017928">
    <property type="protein sequence ID" value="BBA32655.1"/>
    <property type="molecule type" value="Genomic_DNA"/>
</dbReference>
<reference evidence="2 3" key="1">
    <citation type="submission" date="2016-12" db="EMBL/GenBank/DDBJ databases">
        <title>Genome sequencing of Methylocaldum marinum.</title>
        <authorList>
            <person name="Takeuchi M."/>
            <person name="Kamagata Y."/>
            <person name="Hiraoka S."/>
            <person name="Oshima K."/>
            <person name="Hattori M."/>
            <person name="Iwasaki W."/>
        </authorList>
    </citation>
    <scope>NUCLEOTIDE SEQUENCE [LARGE SCALE GENOMIC DNA]</scope>
    <source>
        <strain evidence="2 3">S8</strain>
    </source>
</reference>
<evidence type="ECO:0008006" key="4">
    <source>
        <dbReference type="Google" id="ProtNLM"/>
    </source>
</evidence>